<accession>A0A143YGR6</accession>
<dbReference type="Pfam" id="PF18376">
    <property type="entry name" value="MDD_C"/>
    <property type="match status" value="1"/>
</dbReference>
<dbReference type="PIRSF" id="PIRSF015950">
    <property type="entry name" value="Mev_P_decrbx"/>
    <property type="match status" value="1"/>
</dbReference>
<dbReference type="PANTHER" id="PTHR10977">
    <property type="entry name" value="DIPHOSPHOMEVALONATE DECARBOXYLASE"/>
    <property type="match status" value="1"/>
</dbReference>
<evidence type="ECO:0000259" key="9">
    <source>
        <dbReference type="Pfam" id="PF22700"/>
    </source>
</evidence>
<evidence type="ECO:0000256" key="6">
    <source>
        <dbReference type="ARBA" id="ARBA00023098"/>
    </source>
</evidence>
<gene>
    <name evidence="11" type="ORF">SAMN05216375_10211</name>
    <name evidence="10" type="ORF">TR210_535</name>
</gene>
<dbReference type="OrthoDB" id="5498344at2"/>
<evidence type="ECO:0000256" key="3">
    <source>
        <dbReference type="ARBA" id="ARBA00022516"/>
    </source>
</evidence>
<dbReference type="EC" id="4.1.1.33" evidence="2"/>
<evidence type="ECO:0000256" key="7">
    <source>
        <dbReference type="ARBA" id="ARBA00023239"/>
    </source>
</evidence>
<dbReference type="SUPFAM" id="SSF54211">
    <property type="entry name" value="Ribosomal protein S5 domain 2-like"/>
    <property type="match status" value="1"/>
</dbReference>
<protein>
    <recommendedName>
        <fullName evidence="2">diphosphomevalonate decarboxylase</fullName>
        <ecNumber evidence="2">4.1.1.33</ecNumber>
    </recommendedName>
</protein>
<dbReference type="InterPro" id="IPR020568">
    <property type="entry name" value="Ribosomal_Su5_D2-typ_SF"/>
</dbReference>
<dbReference type="PANTHER" id="PTHR10977:SF3">
    <property type="entry name" value="DIPHOSPHOMEVALONATE DECARBOXYLASE"/>
    <property type="match status" value="1"/>
</dbReference>
<keyword evidence="6" id="KW-0443">Lipid metabolism</keyword>
<dbReference type="Proteomes" id="UP000076878">
    <property type="component" value="Unassembled WGS sequence"/>
</dbReference>
<reference evidence="11 13" key="2">
    <citation type="submission" date="2016-10" db="EMBL/GenBank/DDBJ databases">
        <authorList>
            <person name="Varghese N."/>
            <person name="Submissions S."/>
        </authorList>
    </citation>
    <scope>NUCLEOTIDE SEQUENCE [LARGE SCALE GENOMIC DNA]</scope>
    <source>
        <strain evidence="11 13">DSM 22150</strain>
    </source>
</reference>
<evidence type="ECO:0000313" key="12">
    <source>
        <dbReference type="Proteomes" id="UP000076878"/>
    </source>
</evidence>
<dbReference type="Gene3D" id="3.30.230.10">
    <property type="match status" value="1"/>
</dbReference>
<reference evidence="10 12" key="1">
    <citation type="submission" date="2016-02" db="EMBL/GenBank/DDBJ databases">
        <authorList>
            <person name="Wen L."/>
            <person name="He K."/>
            <person name="Yang H."/>
        </authorList>
    </citation>
    <scope>NUCLEOTIDE SEQUENCE [LARGE SCALE GENOMIC DNA]</scope>
    <source>
        <strain evidence="10">Trichococcus_R210</strain>
    </source>
</reference>
<dbReference type="GO" id="GO:0005524">
    <property type="term" value="F:ATP binding"/>
    <property type="evidence" value="ECO:0007669"/>
    <property type="project" value="UniProtKB-KW"/>
</dbReference>
<dbReference type="GO" id="GO:0019287">
    <property type="term" value="P:isopentenyl diphosphate biosynthetic process, mevalonate pathway"/>
    <property type="evidence" value="ECO:0007669"/>
    <property type="project" value="InterPro"/>
</dbReference>
<evidence type="ECO:0000313" key="10">
    <source>
        <dbReference type="EMBL" id="CZQ86589.1"/>
    </source>
</evidence>
<evidence type="ECO:0000259" key="8">
    <source>
        <dbReference type="Pfam" id="PF18376"/>
    </source>
</evidence>
<dbReference type="InterPro" id="IPR053859">
    <property type="entry name" value="MVD-like_N"/>
</dbReference>
<keyword evidence="13" id="KW-1185">Reference proteome</keyword>
<keyword evidence="3" id="KW-0444">Lipid biosynthesis</keyword>
<dbReference type="EMBL" id="FNYT01000002">
    <property type="protein sequence ID" value="SEI61669.1"/>
    <property type="molecule type" value="Genomic_DNA"/>
</dbReference>
<evidence type="ECO:0000313" key="11">
    <source>
        <dbReference type="EMBL" id="SEI61669.1"/>
    </source>
</evidence>
<dbReference type="EMBL" id="FJNB01000003">
    <property type="protein sequence ID" value="CZQ86589.1"/>
    <property type="molecule type" value="Genomic_DNA"/>
</dbReference>
<keyword evidence="5" id="KW-0067">ATP-binding</keyword>
<dbReference type="Pfam" id="PF22700">
    <property type="entry name" value="MVD-like_N"/>
    <property type="match status" value="1"/>
</dbReference>
<dbReference type="GO" id="GO:0005829">
    <property type="term" value="C:cytosol"/>
    <property type="evidence" value="ECO:0007669"/>
    <property type="project" value="InterPro"/>
</dbReference>
<dbReference type="InterPro" id="IPR005935">
    <property type="entry name" value="Mev_decarb"/>
</dbReference>
<evidence type="ECO:0000256" key="1">
    <source>
        <dbReference type="ARBA" id="ARBA00008831"/>
    </source>
</evidence>
<organism evidence="10 12">
    <name type="scientific">Trichococcus ilyis</name>
    <dbReference type="NCBI Taxonomy" id="640938"/>
    <lineage>
        <taxon>Bacteria</taxon>
        <taxon>Bacillati</taxon>
        <taxon>Bacillota</taxon>
        <taxon>Bacilli</taxon>
        <taxon>Lactobacillales</taxon>
        <taxon>Carnobacteriaceae</taxon>
        <taxon>Trichococcus</taxon>
    </lineage>
</organism>
<dbReference type="NCBIfam" id="TIGR01240">
    <property type="entry name" value="mevDPdecarb"/>
    <property type="match status" value="1"/>
</dbReference>
<dbReference type="STRING" id="640938.TR210_535"/>
<dbReference type="FunFam" id="3.30.230.10:FF:000072">
    <property type="entry name" value="Diphosphomevalonate decarboxylase"/>
    <property type="match status" value="1"/>
</dbReference>
<dbReference type="GO" id="GO:0004163">
    <property type="term" value="F:diphosphomevalonate decarboxylase activity"/>
    <property type="evidence" value="ECO:0007669"/>
    <property type="project" value="UniProtKB-EC"/>
</dbReference>
<keyword evidence="4" id="KW-0547">Nucleotide-binding</keyword>
<feature type="domain" description="Diphosphomevalonate decarboxylase-like N-terminal" evidence="9">
    <location>
        <begin position="9"/>
        <end position="164"/>
    </location>
</feature>
<evidence type="ECO:0000256" key="5">
    <source>
        <dbReference type="ARBA" id="ARBA00022840"/>
    </source>
</evidence>
<dbReference type="AlphaFoldDB" id="A0A143YGR6"/>
<dbReference type="InterPro" id="IPR036554">
    <property type="entry name" value="GHMP_kinase_C_sf"/>
</dbReference>
<comment type="similarity">
    <text evidence="1">Belongs to the diphosphomevalonate decarboxylase family.</text>
</comment>
<evidence type="ECO:0000256" key="2">
    <source>
        <dbReference type="ARBA" id="ARBA00012296"/>
    </source>
</evidence>
<dbReference type="InterPro" id="IPR014721">
    <property type="entry name" value="Ribsml_uS5_D2-typ_fold_subgr"/>
</dbReference>
<name>A0A143YGR6_9LACT</name>
<feature type="domain" description="Mvd1 C-terminal" evidence="8">
    <location>
        <begin position="177"/>
        <end position="310"/>
    </location>
</feature>
<proteinExistence type="inferred from homology"/>
<dbReference type="RefSeq" id="WP_068621317.1">
    <property type="nucleotide sequence ID" value="NZ_FJNB01000003.1"/>
</dbReference>
<evidence type="ECO:0000256" key="4">
    <source>
        <dbReference type="ARBA" id="ARBA00022741"/>
    </source>
</evidence>
<dbReference type="Proteomes" id="UP000199280">
    <property type="component" value="Unassembled WGS sequence"/>
</dbReference>
<dbReference type="InterPro" id="IPR029765">
    <property type="entry name" value="Mev_diP_decarb"/>
</dbReference>
<dbReference type="SUPFAM" id="SSF55060">
    <property type="entry name" value="GHMP Kinase, C-terminal domain"/>
    <property type="match status" value="1"/>
</dbReference>
<dbReference type="InterPro" id="IPR041431">
    <property type="entry name" value="Mvd1_C"/>
</dbReference>
<sequence>MPNKACVRAHTNIALIKYWGKRDETYFLPMNSSLSLTLDKLYTDTMVVFDGTFTEDAFYLNGEKQSEKETKKISKFLDLFREEKKTGLRARVESINHVPTAAGLASSASAFAALAGAANLALGLDLDPQRLSTFARRGSGSATRSIFGGFVEWDMGTCSDDSLAVPVDDAGWDIGMVIVAVNQKAKEVSSRIGMKRTVETSPFYPAWVEAAKKDIVDIKAAIAAKDFVRLGEITEANGMKMHGTMLGAEPPLSYWEPDSIVAIKTVQALRKQGIPCYVTMDAGPNVKVLCRLSQAETIKAALSEHFAADKLIITEPGQGIRELTEEERAVYDWNADYPQKGLKA</sequence>
<keyword evidence="7" id="KW-0456">Lyase</keyword>
<dbReference type="Gene3D" id="3.30.70.890">
    <property type="entry name" value="GHMP kinase, C-terminal domain"/>
    <property type="match status" value="1"/>
</dbReference>
<evidence type="ECO:0000313" key="13">
    <source>
        <dbReference type="Proteomes" id="UP000199280"/>
    </source>
</evidence>